<dbReference type="AlphaFoldDB" id="A0A8S2PL69"/>
<dbReference type="Proteomes" id="UP000676336">
    <property type="component" value="Unassembled WGS sequence"/>
</dbReference>
<accession>A0A8S2PL69</accession>
<proteinExistence type="predicted"/>
<evidence type="ECO:0000313" key="1">
    <source>
        <dbReference type="EMBL" id="CAF4051663.1"/>
    </source>
</evidence>
<organism evidence="1 2">
    <name type="scientific">Rotaria magnacalcarata</name>
    <dbReference type="NCBI Taxonomy" id="392030"/>
    <lineage>
        <taxon>Eukaryota</taxon>
        <taxon>Metazoa</taxon>
        <taxon>Spiralia</taxon>
        <taxon>Gnathifera</taxon>
        <taxon>Rotifera</taxon>
        <taxon>Eurotatoria</taxon>
        <taxon>Bdelloidea</taxon>
        <taxon>Philodinida</taxon>
        <taxon>Philodinidae</taxon>
        <taxon>Rotaria</taxon>
    </lineage>
</organism>
<comment type="caution">
    <text evidence="1">The sequence shown here is derived from an EMBL/GenBank/DDBJ whole genome shotgun (WGS) entry which is preliminary data.</text>
</comment>
<protein>
    <submittedName>
        <fullName evidence="1">Uncharacterized protein</fullName>
    </submittedName>
</protein>
<dbReference type="EMBL" id="CAJOBI010006110">
    <property type="protein sequence ID" value="CAF4051663.1"/>
    <property type="molecule type" value="Genomic_DNA"/>
</dbReference>
<gene>
    <name evidence="1" type="ORF">SMN809_LOCUS14687</name>
</gene>
<sequence length="214" mass="24401">MMASRQSKLTYVKLVMAINDINMNDYVAVEYQGDWWLAMVQALETNLQELRVSFLHPPGPRASFKFPILLRFPIIPETELLAIAKVPSCLQPKILKKHNFWQLLKVKGENTIIFLHLCISDIPYLLRSYPRAFMVTQLSFLRGPCLDLMKQLSFLRCIDDASLDHAACLHSADDLILTCKLGLNDPSSSLNVQNYPLNHIIILVAFIQEFPSCP</sequence>
<evidence type="ECO:0000313" key="2">
    <source>
        <dbReference type="Proteomes" id="UP000676336"/>
    </source>
</evidence>
<name>A0A8S2PL69_9BILA</name>
<reference evidence="1" key="1">
    <citation type="submission" date="2021-02" db="EMBL/GenBank/DDBJ databases">
        <authorList>
            <person name="Nowell W R."/>
        </authorList>
    </citation>
    <scope>NUCLEOTIDE SEQUENCE</scope>
</reference>